<protein>
    <submittedName>
        <fullName evidence="4">Recombinase family protein</fullName>
    </submittedName>
</protein>
<evidence type="ECO:0000256" key="2">
    <source>
        <dbReference type="ARBA" id="ARBA00023172"/>
    </source>
</evidence>
<feature type="domain" description="Resolvase/invertase-type recombinase catalytic" evidence="3">
    <location>
        <begin position="1"/>
        <end position="130"/>
    </location>
</feature>
<evidence type="ECO:0000313" key="5">
    <source>
        <dbReference type="Proteomes" id="UP000290407"/>
    </source>
</evidence>
<dbReference type="PANTHER" id="PTHR30461:SF2">
    <property type="entry name" value="SERINE RECOMBINASE PINE-RELATED"/>
    <property type="match status" value="1"/>
</dbReference>
<dbReference type="Proteomes" id="UP000290407">
    <property type="component" value="Unassembled WGS sequence"/>
</dbReference>
<dbReference type="AlphaFoldDB" id="A0A4Q2UBX1"/>
<dbReference type="PROSITE" id="PS51736">
    <property type="entry name" value="RECOMBINASES_3"/>
    <property type="match status" value="1"/>
</dbReference>
<evidence type="ECO:0000256" key="1">
    <source>
        <dbReference type="ARBA" id="ARBA00023125"/>
    </source>
</evidence>
<reference evidence="4 5" key="1">
    <citation type="submission" date="2019-01" db="EMBL/GenBank/DDBJ databases">
        <title>Spirosoma flava sp. nov., a propanil-degrading bacterium isolated from herbicide-contaminated soil.</title>
        <authorList>
            <person name="Zhang L."/>
            <person name="Jiang J.-D."/>
        </authorList>
    </citation>
    <scope>NUCLEOTIDE SEQUENCE [LARGE SCALE GENOMIC DNA]</scope>
    <source>
        <strain evidence="4 5">TY50</strain>
    </source>
</reference>
<comment type="caution">
    <text evidence="4">The sequence shown here is derived from an EMBL/GenBank/DDBJ whole genome shotgun (WGS) entry which is preliminary data.</text>
</comment>
<evidence type="ECO:0000313" key="4">
    <source>
        <dbReference type="EMBL" id="RYC66573.1"/>
    </source>
</evidence>
<organism evidence="4 5">
    <name type="scientific">Spirosoma sordidisoli</name>
    <dbReference type="NCBI Taxonomy" id="2502893"/>
    <lineage>
        <taxon>Bacteria</taxon>
        <taxon>Pseudomonadati</taxon>
        <taxon>Bacteroidota</taxon>
        <taxon>Cytophagia</taxon>
        <taxon>Cytophagales</taxon>
        <taxon>Cytophagaceae</taxon>
        <taxon>Spirosoma</taxon>
    </lineage>
</organism>
<accession>A0A4Q2UBX1</accession>
<keyword evidence="1" id="KW-0238">DNA-binding</keyword>
<sequence>MSTKRQGDSGLGLDAQRAYIEHYYSDKPILAEFTDVQSGKDVFNRPELMKALALCQEQQAILVVAKIDRLSRNTEQALAIYRELAGRLESCDIPNLDKFTLTLFMAIADRERELISIRTTGALVQKVKRSGQWRKGSQAFTTGRAARLGHATIKAQAAQNGQSRPASAMINQLRQQHYSWSAIARHLNAGGFKTPKGGHYQAVQVQRLYQRALAEAL</sequence>
<dbReference type="GO" id="GO:0000150">
    <property type="term" value="F:DNA strand exchange activity"/>
    <property type="evidence" value="ECO:0007669"/>
    <property type="project" value="InterPro"/>
</dbReference>
<name>A0A4Q2UBX1_9BACT</name>
<dbReference type="PANTHER" id="PTHR30461">
    <property type="entry name" value="DNA-INVERTASE FROM LAMBDOID PROPHAGE"/>
    <property type="match status" value="1"/>
</dbReference>
<dbReference type="SUPFAM" id="SSF53041">
    <property type="entry name" value="Resolvase-like"/>
    <property type="match status" value="1"/>
</dbReference>
<dbReference type="CDD" id="cd00338">
    <property type="entry name" value="Ser_Recombinase"/>
    <property type="match status" value="1"/>
</dbReference>
<dbReference type="EMBL" id="SBLB01000013">
    <property type="protein sequence ID" value="RYC66573.1"/>
    <property type="molecule type" value="Genomic_DNA"/>
</dbReference>
<dbReference type="InterPro" id="IPR050639">
    <property type="entry name" value="SSR_resolvase"/>
</dbReference>
<dbReference type="InterPro" id="IPR006119">
    <property type="entry name" value="Resolv_N"/>
</dbReference>
<gene>
    <name evidence="4" type="ORF">EQG79_28680</name>
</gene>
<dbReference type="Pfam" id="PF00239">
    <property type="entry name" value="Resolvase"/>
    <property type="match status" value="1"/>
</dbReference>
<proteinExistence type="predicted"/>
<dbReference type="SMART" id="SM00857">
    <property type="entry name" value="Resolvase"/>
    <property type="match status" value="1"/>
</dbReference>
<evidence type="ECO:0000259" key="3">
    <source>
        <dbReference type="PROSITE" id="PS51736"/>
    </source>
</evidence>
<dbReference type="GO" id="GO:0003677">
    <property type="term" value="F:DNA binding"/>
    <property type="evidence" value="ECO:0007669"/>
    <property type="project" value="UniProtKB-KW"/>
</dbReference>
<keyword evidence="2" id="KW-0233">DNA recombination</keyword>
<dbReference type="Gene3D" id="3.40.50.1390">
    <property type="entry name" value="Resolvase, N-terminal catalytic domain"/>
    <property type="match status" value="1"/>
</dbReference>
<keyword evidence="5" id="KW-1185">Reference proteome</keyword>
<dbReference type="InterPro" id="IPR036162">
    <property type="entry name" value="Resolvase-like_N_sf"/>
</dbReference>